<evidence type="ECO:0000256" key="3">
    <source>
        <dbReference type="ARBA" id="ARBA00022691"/>
    </source>
</evidence>
<reference evidence="6 7" key="1">
    <citation type="submission" date="2024-09" db="EMBL/GenBank/DDBJ databases">
        <authorList>
            <person name="Zhang Z.-H."/>
        </authorList>
    </citation>
    <scope>NUCLEOTIDE SEQUENCE [LARGE SCALE GENOMIC DNA]</scope>
    <source>
        <strain evidence="6 7">HHTR114</strain>
    </source>
</reference>
<dbReference type="EMBL" id="JBHPON010000001">
    <property type="protein sequence ID" value="MFC6034759.1"/>
    <property type="molecule type" value="Genomic_DNA"/>
</dbReference>
<dbReference type="GO" id="GO:0008168">
    <property type="term" value="F:methyltransferase activity"/>
    <property type="evidence" value="ECO:0007669"/>
    <property type="project" value="UniProtKB-KW"/>
</dbReference>
<organism evidence="6 7">
    <name type="scientific">Hyphococcus aureus</name>
    <dbReference type="NCBI Taxonomy" id="2666033"/>
    <lineage>
        <taxon>Bacteria</taxon>
        <taxon>Pseudomonadati</taxon>
        <taxon>Pseudomonadota</taxon>
        <taxon>Alphaproteobacteria</taxon>
        <taxon>Parvularculales</taxon>
        <taxon>Parvularculaceae</taxon>
        <taxon>Hyphococcus</taxon>
    </lineage>
</organism>
<dbReference type="InterPro" id="IPR012967">
    <property type="entry name" value="COMT_dimerisation"/>
</dbReference>
<keyword evidence="2" id="KW-0808">Transferase</keyword>
<dbReference type="SUPFAM" id="SSF46785">
    <property type="entry name" value="Winged helix' DNA-binding domain"/>
    <property type="match status" value="1"/>
</dbReference>
<dbReference type="GO" id="GO:0032259">
    <property type="term" value="P:methylation"/>
    <property type="evidence" value="ECO:0007669"/>
    <property type="project" value="UniProtKB-KW"/>
</dbReference>
<dbReference type="InterPro" id="IPR016461">
    <property type="entry name" value="COMT-like"/>
</dbReference>
<name>A0ABW1KTD0_9PROT</name>
<dbReference type="PANTHER" id="PTHR43712:SF2">
    <property type="entry name" value="O-METHYLTRANSFERASE CICE"/>
    <property type="match status" value="1"/>
</dbReference>
<dbReference type="PIRSF" id="PIRSF005739">
    <property type="entry name" value="O-mtase"/>
    <property type="match status" value="1"/>
</dbReference>
<evidence type="ECO:0000313" key="7">
    <source>
        <dbReference type="Proteomes" id="UP001596116"/>
    </source>
</evidence>
<dbReference type="SUPFAM" id="SSF53335">
    <property type="entry name" value="S-adenosyl-L-methionine-dependent methyltransferases"/>
    <property type="match status" value="1"/>
</dbReference>
<dbReference type="InterPro" id="IPR036390">
    <property type="entry name" value="WH_DNA-bd_sf"/>
</dbReference>
<dbReference type="Gene3D" id="1.10.10.10">
    <property type="entry name" value="Winged helix-like DNA-binding domain superfamily/Winged helix DNA-binding domain"/>
    <property type="match status" value="1"/>
</dbReference>
<dbReference type="PANTHER" id="PTHR43712">
    <property type="entry name" value="PUTATIVE (AFU_ORTHOLOGUE AFUA_4G14580)-RELATED"/>
    <property type="match status" value="1"/>
</dbReference>
<feature type="domain" description="O-methyltransferase dimerisation" evidence="5">
    <location>
        <begin position="28"/>
        <end position="92"/>
    </location>
</feature>
<evidence type="ECO:0000313" key="6">
    <source>
        <dbReference type="EMBL" id="MFC6034759.1"/>
    </source>
</evidence>
<evidence type="ECO:0000259" key="4">
    <source>
        <dbReference type="Pfam" id="PF00891"/>
    </source>
</evidence>
<protein>
    <submittedName>
        <fullName evidence="6">Methyltransferase</fullName>
    </submittedName>
</protein>
<dbReference type="Pfam" id="PF00891">
    <property type="entry name" value="Methyltransf_2"/>
    <property type="match status" value="1"/>
</dbReference>
<dbReference type="Proteomes" id="UP001596116">
    <property type="component" value="Unassembled WGS sequence"/>
</dbReference>
<dbReference type="PROSITE" id="PS51683">
    <property type="entry name" value="SAM_OMT_II"/>
    <property type="match status" value="1"/>
</dbReference>
<accession>A0ABW1KTD0</accession>
<gene>
    <name evidence="6" type="ORF">ACFMB1_04340</name>
</gene>
<keyword evidence="3" id="KW-0949">S-adenosyl-L-methionine</keyword>
<dbReference type="InterPro" id="IPR036388">
    <property type="entry name" value="WH-like_DNA-bd_sf"/>
</dbReference>
<dbReference type="Pfam" id="PF08100">
    <property type="entry name" value="Dimerisation"/>
    <property type="match status" value="1"/>
</dbReference>
<evidence type="ECO:0000259" key="5">
    <source>
        <dbReference type="Pfam" id="PF08100"/>
    </source>
</evidence>
<evidence type="ECO:0000256" key="2">
    <source>
        <dbReference type="ARBA" id="ARBA00022679"/>
    </source>
</evidence>
<proteinExistence type="predicted"/>
<dbReference type="RefSeq" id="WP_379879900.1">
    <property type="nucleotide sequence ID" value="NZ_JBHPON010000001.1"/>
</dbReference>
<dbReference type="InterPro" id="IPR001077">
    <property type="entry name" value="COMT_C"/>
</dbReference>
<dbReference type="InterPro" id="IPR029063">
    <property type="entry name" value="SAM-dependent_MTases_sf"/>
</dbReference>
<feature type="domain" description="O-methyltransferase C-terminal" evidence="4">
    <location>
        <begin position="111"/>
        <end position="317"/>
    </location>
</feature>
<comment type="caution">
    <text evidence="6">The sequence shown here is derived from an EMBL/GenBank/DDBJ whole genome shotgun (WGS) entry which is preliminary data.</text>
</comment>
<dbReference type="Gene3D" id="3.40.50.150">
    <property type="entry name" value="Vaccinia Virus protein VP39"/>
    <property type="match status" value="1"/>
</dbReference>
<evidence type="ECO:0000256" key="1">
    <source>
        <dbReference type="ARBA" id="ARBA00022603"/>
    </source>
</evidence>
<keyword evidence="7" id="KW-1185">Reference proteome</keyword>
<sequence>MAKTLGALLDDFGEFHTWLVQSQNALWVLHAVSRARVLDHLGDEPMAMEALADKAGLKTDMLRRVMTFLASQEVVKIDGEDRVSHTARSRAFQARQEAVRWLNVNFPAGLKLDEALRTGVAAFEHHYGQPLFDYLSERPVIADEFGRLMSSITSGIEAFIFSNHAFKPFTRAVDIGGSHGQLMSRLLTEYPSAMGVIFDLPGTAAQAEKNLAASPLKERIEIIGGDFFKAVPAGGDLYLMKQILHDWGDEECVTILKNIRAAIAQGGRLAIIDFILPETPTPHPGYALDINMLCLLAGGRERRLSEFEEIFSKAGFALDRVTENPNGQSLLEAVAV</sequence>
<keyword evidence="1 6" id="KW-0489">Methyltransferase</keyword>